<evidence type="ECO:0000256" key="1">
    <source>
        <dbReference type="ARBA" id="ARBA00022741"/>
    </source>
</evidence>
<keyword evidence="1" id="KW-0547">Nucleotide-binding</keyword>
<name>A0A1I0MKE0_9EURY</name>
<dbReference type="OrthoDB" id="49711at2157"/>
<evidence type="ECO:0000256" key="2">
    <source>
        <dbReference type="ARBA" id="ARBA00022840"/>
    </source>
</evidence>
<dbReference type="EMBL" id="FOJA01000001">
    <property type="protein sequence ID" value="SEV88524.1"/>
    <property type="molecule type" value="Genomic_DNA"/>
</dbReference>
<dbReference type="InterPro" id="IPR027417">
    <property type="entry name" value="P-loop_NTPase"/>
</dbReference>
<dbReference type="Pfam" id="PF23442">
    <property type="entry name" value="DUF7125"/>
    <property type="match status" value="1"/>
</dbReference>
<dbReference type="Gene3D" id="3.40.50.300">
    <property type="entry name" value="P-loop containing nucleotide triphosphate hydrolases"/>
    <property type="match status" value="1"/>
</dbReference>
<dbReference type="RefSeq" id="WP_089667215.1">
    <property type="nucleotide sequence ID" value="NZ_FOJA01000001.1"/>
</dbReference>
<dbReference type="InterPro" id="IPR055549">
    <property type="entry name" value="DUF7125"/>
</dbReference>
<gene>
    <name evidence="3" type="ORF">SAMN04487945_0125</name>
</gene>
<dbReference type="SUPFAM" id="SSF52540">
    <property type="entry name" value="P-loop containing nucleoside triphosphate hydrolases"/>
    <property type="match status" value="1"/>
</dbReference>
<organism evidence="3 4">
    <name type="scientific">Halobacterium jilantaiense</name>
    <dbReference type="NCBI Taxonomy" id="355548"/>
    <lineage>
        <taxon>Archaea</taxon>
        <taxon>Methanobacteriati</taxon>
        <taxon>Methanobacteriota</taxon>
        <taxon>Stenosarchaea group</taxon>
        <taxon>Halobacteria</taxon>
        <taxon>Halobacteriales</taxon>
        <taxon>Halobacteriaceae</taxon>
        <taxon>Halobacterium</taxon>
    </lineage>
</organism>
<sequence length="208" mass="22815">MDDRLSTGVDVLDRELGGGVPPGTVIAYEAPPASQGELLLYELTRPRPTLYLTTNRTEDAVRDAFEATNAPTGDPRFGYIPAADSLENARRAFRSIPEQSTVIFDPVDALERADRARYENFLNELGNHVRNTGSVAVLHCLDTDNTPPLRGTTEHLADVVFQLELEEAAGDIETQLTVPKFRGGAALETPVKLTLRERVQVDTSRDIA</sequence>
<reference evidence="3 4" key="1">
    <citation type="submission" date="2016-10" db="EMBL/GenBank/DDBJ databases">
        <authorList>
            <person name="de Groot N.N."/>
        </authorList>
    </citation>
    <scope>NUCLEOTIDE SEQUENCE [LARGE SCALE GENOMIC DNA]</scope>
    <source>
        <strain evidence="3 4">CGMCC 1.5337</strain>
    </source>
</reference>
<keyword evidence="4" id="KW-1185">Reference proteome</keyword>
<evidence type="ECO:0000313" key="4">
    <source>
        <dbReference type="Proteomes" id="UP000198518"/>
    </source>
</evidence>
<proteinExistence type="predicted"/>
<dbReference type="PANTHER" id="PTHR43637">
    <property type="entry name" value="UPF0273 PROTEIN TM_0370"/>
    <property type="match status" value="1"/>
</dbReference>
<evidence type="ECO:0000313" key="3">
    <source>
        <dbReference type="EMBL" id="SEV88524.1"/>
    </source>
</evidence>
<keyword evidence="2" id="KW-0067">ATP-binding</keyword>
<dbReference type="AlphaFoldDB" id="A0A1I0MKE0"/>
<protein>
    <submittedName>
        <fullName evidence="3">RecA-superfamily ATPase, KaiC/GvpD/RAD55 family</fullName>
    </submittedName>
</protein>
<dbReference type="PANTHER" id="PTHR43637:SF3">
    <property type="entry name" value="FLAGELLA-RELATED PROTEIN H-RELATED"/>
    <property type="match status" value="1"/>
</dbReference>
<dbReference type="Proteomes" id="UP000198518">
    <property type="component" value="Unassembled WGS sequence"/>
</dbReference>
<accession>A0A1I0MKE0</accession>
<dbReference type="GO" id="GO:0005524">
    <property type="term" value="F:ATP binding"/>
    <property type="evidence" value="ECO:0007669"/>
    <property type="project" value="UniProtKB-KW"/>
</dbReference>